<comment type="caution">
    <text evidence="1">The sequence shown here is derived from an EMBL/GenBank/DDBJ whole genome shotgun (WGS) entry which is preliminary data.</text>
</comment>
<dbReference type="OrthoDB" id="5465433at2"/>
<dbReference type="InterPro" id="IPR021695">
    <property type="entry name" value="Phage_KPP10_Orf10"/>
</dbReference>
<organism evidence="1 4">
    <name type="scientific">Bordetella genomosp. 1</name>
    <dbReference type="NCBI Taxonomy" id="1395607"/>
    <lineage>
        <taxon>Bacteria</taxon>
        <taxon>Pseudomonadati</taxon>
        <taxon>Pseudomonadota</taxon>
        <taxon>Betaproteobacteria</taxon>
        <taxon>Burkholderiales</taxon>
        <taxon>Alcaligenaceae</taxon>
        <taxon>Bordetella</taxon>
    </lineage>
</organism>
<evidence type="ECO:0000313" key="2">
    <source>
        <dbReference type="EMBL" id="OZI57874.1"/>
    </source>
</evidence>
<dbReference type="RefSeq" id="WP_094827223.1">
    <property type="nucleotide sequence ID" value="NZ_NEVL01000003.1"/>
</dbReference>
<proteinExistence type="predicted"/>
<keyword evidence="3" id="KW-1185">Reference proteome</keyword>
<accession>A0A261SHF1</accession>
<evidence type="ECO:0000313" key="3">
    <source>
        <dbReference type="Proteomes" id="UP000216354"/>
    </source>
</evidence>
<reference evidence="2 3" key="2">
    <citation type="submission" date="2017-05" db="EMBL/GenBank/DDBJ databases">
        <title>Complete and WGS of Bordetella genogroups.</title>
        <authorList>
            <person name="Spilker T."/>
            <person name="Lipuma J."/>
        </authorList>
    </citation>
    <scope>NUCLEOTIDE SEQUENCE [LARGE SCALE GENOMIC DNA]</scope>
    <source>
        <strain evidence="2 3">AU9795</strain>
    </source>
</reference>
<evidence type="ECO:0000313" key="4">
    <source>
        <dbReference type="Proteomes" id="UP000217005"/>
    </source>
</evidence>
<dbReference type="EMBL" id="NEVL01000003">
    <property type="protein sequence ID" value="OZI36417.1"/>
    <property type="molecule type" value="Genomic_DNA"/>
</dbReference>
<evidence type="ECO:0008006" key="5">
    <source>
        <dbReference type="Google" id="ProtNLM"/>
    </source>
</evidence>
<dbReference type="Proteomes" id="UP000217005">
    <property type="component" value="Unassembled WGS sequence"/>
</dbReference>
<evidence type="ECO:0000313" key="1">
    <source>
        <dbReference type="EMBL" id="OZI36417.1"/>
    </source>
</evidence>
<name>A0A261SHF1_9BORD</name>
<dbReference type="EMBL" id="NEVR01000005">
    <property type="protein sequence ID" value="OZI57874.1"/>
    <property type="molecule type" value="Genomic_DNA"/>
</dbReference>
<dbReference type="NCBIfam" id="NF047581">
    <property type="entry name" value="gp105_phage_fam"/>
    <property type="match status" value="1"/>
</dbReference>
<sequence>MATYSFNDVTVSLIGPGGAFQLGAGEGAAEGGVTVAQTNNKNTVVVGADGEGMHTLSADKSGTVTLRYMQTSPANALLAALYDAQTLDSRLHGKNLITITNSASGDVTTCRSCAFQKRPDLTYAKEGGTVEWVFAALKIDTVLGTY</sequence>
<dbReference type="Pfam" id="PF11681">
    <property type="entry name" value="Phage_Tube_PhiTE"/>
    <property type="match status" value="1"/>
</dbReference>
<protein>
    <recommendedName>
        <fullName evidence="5">DUF3277 domain-containing protein</fullName>
    </recommendedName>
</protein>
<reference evidence="1 4" key="1">
    <citation type="submission" date="2017-05" db="EMBL/GenBank/DDBJ databases">
        <title>Complete and WGS of Bordetella genogroups.</title>
        <authorList>
            <person name="Spilker T."/>
            <person name="LiPuma J."/>
        </authorList>
    </citation>
    <scope>NUCLEOTIDE SEQUENCE [LARGE SCALE GENOMIC DNA]</scope>
    <source>
        <strain evidence="1 4">AU17610</strain>
    </source>
</reference>
<dbReference type="Proteomes" id="UP000216354">
    <property type="component" value="Unassembled WGS sequence"/>
</dbReference>
<gene>
    <name evidence="2" type="ORF">CAL27_20970</name>
    <name evidence="1" type="ORF">CEG14_15580</name>
</gene>
<dbReference type="AlphaFoldDB" id="A0A261SHF1"/>